<dbReference type="AlphaFoldDB" id="A0AAN6UZ21"/>
<reference evidence="3" key="1">
    <citation type="journal article" date="2023" name="Mol. Phylogenet. Evol.">
        <title>Genome-scale phylogeny and comparative genomics of the fungal order Sordariales.</title>
        <authorList>
            <person name="Hensen N."/>
            <person name="Bonometti L."/>
            <person name="Westerberg I."/>
            <person name="Brannstrom I.O."/>
            <person name="Guillou S."/>
            <person name="Cros-Aarteil S."/>
            <person name="Calhoun S."/>
            <person name="Haridas S."/>
            <person name="Kuo A."/>
            <person name="Mondo S."/>
            <person name="Pangilinan J."/>
            <person name="Riley R."/>
            <person name="LaButti K."/>
            <person name="Andreopoulos B."/>
            <person name="Lipzen A."/>
            <person name="Chen C."/>
            <person name="Yan M."/>
            <person name="Daum C."/>
            <person name="Ng V."/>
            <person name="Clum A."/>
            <person name="Steindorff A."/>
            <person name="Ohm R.A."/>
            <person name="Martin F."/>
            <person name="Silar P."/>
            <person name="Natvig D.O."/>
            <person name="Lalanne C."/>
            <person name="Gautier V."/>
            <person name="Ament-Velasquez S.L."/>
            <person name="Kruys A."/>
            <person name="Hutchinson M.I."/>
            <person name="Powell A.J."/>
            <person name="Barry K."/>
            <person name="Miller A.N."/>
            <person name="Grigoriev I.V."/>
            <person name="Debuchy R."/>
            <person name="Gladieux P."/>
            <person name="Hiltunen Thoren M."/>
            <person name="Johannesson H."/>
        </authorList>
    </citation>
    <scope>NUCLEOTIDE SEQUENCE</scope>
    <source>
        <strain evidence="3">CBS 141.50</strain>
    </source>
</reference>
<name>A0AAN6UZ21_9PEZI</name>
<dbReference type="PANTHER" id="PTHR43464">
    <property type="entry name" value="METHYLTRANSFERASE"/>
    <property type="match status" value="1"/>
</dbReference>
<dbReference type="PANTHER" id="PTHR43464:SF89">
    <property type="entry name" value="METHYLTRANSFERASE"/>
    <property type="match status" value="1"/>
</dbReference>
<dbReference type="GO" id="GO:0032259">
    <property type="term" value="P:methylation"/>
    <property type="evidence" value="ECO:0007669"/>
    <property type="project" value="UniProtKB-KW"/>
</dbReference>
<dbReference type="InterPro" id="IPR029063">
    <property type="entry name" value="SAM-dependent_MTases_sf"/>
</dbReference>
<accession>A0AAN6UZ21</accession>
<comment type="caution">
    <text evidence="3">The sequence shown here is derived from an EMBL/GenBank/DDBJ whole genome shotgun (WGS) entry which is preliminary data.</text>
</comment>
<feature type="domain" description="Methyltransferase type 11" evidence="2">
    <location>
        <begin position="71"/>
        <end position="185"/>
    </location>
</feature>
<feature type="region of interest" description="Disordered" evidence="1">
    <location>
        <begin position="42"/>
        <end position="65"/>
    </location>
</feature>
<dbReference type="Proteomes" id="UP001302676">
    <property type="component" value="Unassembled WGS sequence"/>
</dbReference>
<dbReference type="Pfam" id="PF08241">
    <property type="entry name" value="Methyltransf_11"/>
    <property type="match status" value="1"/>
</dbReference>
<evidence type="ECO:0000256" key="1">
    <source>
        <dbReference type="SAM" id="MobiDB-lite"/>
    </source>
</evidence>
<dbReference type="GO" id="GO:0010420">
    <property type="term" value="F:polyprenyldihydroxybenzoate methyltransferase activity"/>
    <property type="evidence" value="ECO:0007669"/>
    <property type="project" value="TreeGrafter"/>
</dbReference>
<dbReference type="CDD" id="cd02440">
    <property type="entry name" value="AdoMet_MTases"/>
    <property type="match status" value="1"/>
</dbReference>
<proteinExistence type="predicted"/>
<organism evidence="3 4">
    <name type="scientific">Dichotomopilus funicola</name>
    <dbReference type="NCBI Taxonomy" id="1934379"/>
    <lineage>
        <taxon>Eukaryota</taxon>
        <taxon>Fungi</taxon>
        <taxon>Dikarya</taxon>
        <taxon>Ascomycota</taxon>
        <taxon>Pezizomycotina</taxon>
        <taxon>Sordariomycetes</taxon>
        <taxon>Sordariomycetidae</taxon>
        <taxon>Sordariales</taxon>
        <taxon>Chaetomiaceae</taxon>
        <taxon>Dichotomopilus</taxon>
    </lineage>
</organism>
<evidence type="ECO:0000259" key="2">
    <source>
        <dbReference type="Pfam" id="PF08241"/>
    </source>
</evidence>
<protein>
    <submittedName>
        <fullName evidence="3">S-adenosyl-L-methionine-dependent methyltransferase</fullName>
    </submittedName>
</protein>
<keyword evidence="3" id="KW-0808">Transferase</keyword>
<dbReference type="EMBL" id="MU853606">
    <property type="protein sequence ID" value="KAK4141822.1"/>
    <property type="molecule type" value="Genomic_DNA"/>
</dbReference>
<keyword evidence="3" id="KW-0489">Methyltransferase</keyword>
<dbReference type="Gene3D" id="3.40.50.150">
    <property type="entry name" value="Vaccinia Virus protein VP39"/>
    <property type="match status" value="1"/>
</dbReference>
<sequence length="251" mass="27452">MTDLKTRLQASYDAIAPAYNAWAISNSALRLRFLNRLLELLPPPSQNSTSTTTSNAEPNNNAPTPTVLHALELGCGAGIPITQSLLQHQPHTFHITANDLSMAQIALAQEAVGINGEITASAAGRTGDICSEVTWIQGDMMQLQYPDQSFDVIIALYSVIHLPRTEQDVLLERIARWLRPGGLVLVNFGAESVEEDVMEDWMGQWMFSSGWGAEVALEKVKGTGLEVVLGVVEREEGVDAEFLWVIGRRVV</sequence>
<evidence type="ECO:0000313" key="3">
    <source>
        <dbReference type="EMBL" id="KAK4141822.1"/>
    </source>
</evidence>
<dbReference type="SUPFAM" id="SSF53335">
    <property type="entry name" value="S-adenosyl-L-methionine-dependent methyltransferases"/>
    <property type="match status" value="1"/>
</dbReference>
<dbReference type="GeneID" id="87818083"/>
<evidence type="ECO:0000313" key="4">
    <source>
        <dbReference type="Proteomes" id="UP001302676"/>
    </source>
</evidence>
<reference evidence="3" key="2">
    <citation type="submission" date="2023-05" db="EMBL/GenBank/DDBJ databases">
        <authorList>
            <consortium name="Lawrence Berkeley National Laboratory"/>
            <person name="Steindorff A."/>
            <person name="Hensen N."/>
            <person name="Bonometti L."/>
            <person name="Westerberg I."/>
            <person name="Brannstrom I.O."/>
            <person name="Guillou S."/>
            <person name="Cros-Aarteil S."/>
            <person name="Calhoun S."/>
            <person name="Haridas S."/>
            <person name="Kuo A."/>
            <person name="Mondo S."/>
            <person name="Pangilinan J."/>
            <person name="Riley R."/>
            <person name="Labutti K."/>
            <person name="Andreopoulos B."/>
            <person name="Lipzen A."/>
            <person name="Chen C."/>
            <person name="Yanf M."/>
            <person name="Daum C."/>
            <person name="Ng V."/>
            <person name="Clum A."/>
            <person name="Ohm R."/>
            <person name="Martin F."/>
            <person name="Silar P."/>
            <person name="Natvig D."/>
            <person name="Lalanne C."/>
            <person name="Gautier V."/>
            <person name="Ament-Velasquez S.L."/>
            <person name="Kruys A."/>
            <person name="Hutchinson M.I."/>
            <person name="Powell A.J."/>
            <person name="Barry K."/>
            <person name="Miller A.N."/>
            <person name="Grigoriev I.V."/>
            <person name="Debuchy R."/>
            <person name="Gladieux P."/>
            <person name="Thoren M.H."/>
            <person name="Johannesson H."/>
        </authorList>
    </citation>
    <scope>NUCLEOTIDE SEQUENCE</scope>
    <source>
        <strain evidence="3">CBS 141.50</strain>
    </source>
</reference>
<gene>
    <name evidence="3" type="ORF">C8A04DRAFT_30666</name>
</gene>
<keyword evidence="4" id="KW-1185">Reference proteome</keyword>
<dbReference type="RefSeq" id="XP_062635193.1">
    <property type="nucleotide sequence ID" value="XM_062781470.1"/>
</dbReference>
<dbReference type="InterPro" id="IPR013216">
    <property type="entry name" value="Methyltransf_11"/>
</dbReference>